<gene>
    <name evidence="6" type="ORF">AB205_0220860</name>
</gene>
<evidence type="ECO:0000256" key="5">
    <source>
        <dbReference type="ARBA" id="ARBA00023136"/>
    </source>
</evidence>
<dbReference type="GO" id="GO:0015677">
    <property type="term" value="P:copper ion import"/>
    <property type="evidence" value="ECO:0007669"/>
    <property type="project" value="TreeGrafter"/>
</dbReference>
<evidence type="ECO:0000313" key="6">
    <source>
        <dbReference type="EMBL" id="PIO13626.1"/>
    </source>
</evidence>
<name>A0A2G9QDH1_AQUCT</name>
<evidence type="ECO:0000256" key="3">
    <source>
        <dbReference type="ARBA" id="ARBA00022967"/>
    </source>
</evidence>
<feature type="non-terminal residue" evidence="6">
    <location>
        <position position="135"/>
    </location>
</feature>
<accession>A0A2G9QDH1</accession>
<dbReference type="PROSITE" id="PS00154">
    <property type="entry name" value="ATPASE_E1_E2"/>
    <property type="match status" value="1"/>
</dbReference>
<dbReference type="InterPro" id="IPR018303">
    <property type="entry name" value="ATPase_P-typ_P_site"/>
</dbReference>
<reference evidence="7" key="1">
    <citation type="journal article" date="2017" name="Nat. Commun.">
        <title>The North American bullfrog draft genome provides insight into hormonal regulation of long noncoding RNA.</title>
        <authorList>
            <person name="Hammond S.A."/>
            <person name="Warren R.L."/>
            <person name="Vandervalk B.P."/>
            <person name="Kucuk E."/>
            <person name="Khan H."/>
            <person name="Gibb E.A."/>
            <person name="Pandoh P."/>
            <person name="Kirk H."/>
            <person name="Zhao Y."/>
            <person name="Jones M."/>
            <person name="Mungall A.J."/>
            <person name="Coope R."/>
            <person name="Pleasance S."/>
            <person name="Moore R.A."/>
            <person name="Holt R.A."/>
            <person name="Round J.M."/>
            <person name="Ohora S."/>
            <person name="Walle B.V."/>
            <person name="Veldhoen N."/>
            <person name="Helbing C.C."/>
            <person name="Birol I."/>
        </authorList>
    </citation>
    <scope>NUCLEOTIDE SEQUENCE [LARGE SCALE GENOMIC DNA]</scope>
</reference>
<keyword evidence="3" id="KW-1278">Translocase</keyword>
<dbReference type="PANTHER" id="PTHR43520">
    <property type="entry name" value="ATP7, ISOFORM B"/>
    <property type="match status" value="1"/>
</dbReference>
<dbReference type="AlphaFoldDB" id="A0A2G9QDH1"/>
<dbReference type="Proteomes" id="UP000228934">
    <property type="component" value="Unassembled WGS sequence"/>
</dbReference>
<keyword evidence="2" id="KW-0812">Transmembrane</keyword>
<dbReference type="GO" id="GO:0000166">
    <property type="term" value="F:nucleotide binding"/>
    <property type="evidence" value="ECO:0007669"/>
    <property type="project" value="InterPro"/>
</dbReference>
<organism evidence="6 7">
    <name type="scientific">Aquarana catesbeiana</name>
    <name type="common">American bullfrog</name>
    <name type="synonym">Rana catesbeiana</name>
    <dbReference type="NCBI Taxonomy" id="8400"/>
    <lineage>
        <taxon>Eukaryota</taxon>
        <taxon>Metazoa</taxon>
        <taxon>Chordata</taxon>
        <taxon>Craniata</taxon>
        <taxon>Vertebrata</taxon>
        <taxon>Euteleostomi</taxon>
        <taxon>Amphibia</taxon>
        <taxon>Batrachia</taxon>
        <taxon>Anura</taxon>
        <taxon>Neobatrachia</taxon>
        <taxon>Ranoidea</taxon>
        <taxon>Ranidae</taxon>
        <taxon>Aquarana</taxon>
    </lineage>
</organism>
<keyword evidence="4" id="KW-1133">Transmembrane helix</keyword>
<dbReference type="Gene3D" id="3.40.1110.10">
    <property type="entry name" value="Calcium-transporting ATPase, cytoplasmic domain N"/>
    <property type="match status" value="1"/>
</dbReference>
<sequence length="135" mass="14123">MTPLLSPLQGYNKSISQGEVIVRFAFQAAITVLCIACPCSLGLATPTAVMVGTGVGAQNGILIKGGEPLEMAHKVRTVVFDKTGTITHGSPVVMQLKVLVESNKMPTNKLLAIVGTAESNSEHPLGSAVTKYCKE</sequence>
<protein>
    <submittedName>
        <fullName evidence="6">Uncharacterized protein</fullName>
    </submittedName>
</protein>
<keyword evidence="5" id="KW-0472">Membrane</keyword>
<dbReference type="InterPro" id="IPR023299">
    <property type="entry name" value="ATPase_P-typ_cyto_dom_N"/>
</dbReference>
<dbReference type="GO" id="GO:0060003">
    <property type="term" value="P:copper ion export"/>
    <property type="evidence" value="ECO:0007669"/>
    <property type="project" value="TreeGrafter"/>
</dbReference>
<evidence type="ECO:0000313" key="7">
    <source>
        <dbReference type="Proteomes" id="UP000228934"/>
    </source>
</evidence>
<comment type="subcellular location">
    <subcellularLocation>
        <location evidence="1">Membrane</location>
    </subcellularLocation>
</comment>
<dbReference type="GO" id="GO:0005802">
    <property type="term" value="C:trans-Golgi network"/>
    <property type="evidence" value="ECO:0007669"/>
    <property type="project" value="TreeGrafter"/>
</dbReference>
<evidence type="ECO:0000256" key="1">
    <source>
        <dbReference type="ARBA" id="ARBA00004370"/>
    </source>
</evidence>
<dbReference type="GO" id="GO:0006878">
    <property type="term" value="P:intracellular copper ion homeostasis"/>
    <property type="evidence" value="ECO:0007669"/>
    <property type="project" value="TreeGrafter"/>
</dbReference>
<dbReference type="Pfam" id="PF00702">
    <property type="entry name" value="Hydrolase"/>
    <property type="match status" value="1"/>
</dbReference>
<keyword evidence="7" id="KW-1185">Reference proteome</keyword>
<evidence type="ECO:0000256" key="4">
    <source>
        <dbReference type="ARBA" id="ARBA00022989"/>
    </source>
</evidence>
<dbReference type="GO" id="GO:0043682">
    <property type="term" value="F:P-type divalent copper transporter activity"/>
    <property type="evidence" value="ECO:0007669"/>
    <property type="project" value="TreeGrafter"/>
</dbReference>
<dbReference type="Gene3D" id="1.20.1110.10">
    <property type="entry name" value="Calcium-transporting ATPase, transmembrane domain"/>
    <property type="match status" value="1"/>
</dbReference>
<dbReference type="OrthoDB" id="432719at2759"/>
<dbReference type="EMBL" id="KZ024724">
    <property type="protein sequence ID" value="PIO13626.1"/>
    <property type="molecule type" value="Genomic_DNA"/>
</dbReference>
<dbReference type="GO" id="GO:0005886">
    <property type="term" value="C:plasma membrane"/>
    <property type="evidence" value="ECO:0007669"/>
    <property type="project" value="TreeGrafter"/>
</dbReference>
<evidence type="ECO:0000256" key="2">
    <source>
        <dbReference type="ARBA" id="ARBA00022692"/>
    </source>
</evidence>
<proteinExistence type="predicted"/>
<dbReference type="GO" id="GO:0005507">
    <property type="term" value="F:copper ion binding"/>
    <property type="evidence" value="ECO:0007669"/>
    <property type="project" value="TreeGrafter"/>
</dbReference>
<dbReference type="PANTHER" id="PTHR43520:SF29">
    <property type="entry name" value="COPPER-TRANSPORTING ATPASE 1"/>
    <property type="match status" value="1"/>
</dbReference>
<dbReference type="SUPFAM" id="SSF81660">
    <property type="entry name" value="Metal cation-transporting ATPase, ATP-binding domain N"/>
    <property type="match status" value="1"/>
</dbReference>